<gene>
    <name evidence="1" type="ORF">BGZ70_006573</name>
</gene>
<organism evidence="1 2">
    <name type="scientific">Mortierella alpina</name>
    <name type="common">Oleaginous fungus</name>
    <name type="synonym">Mortierella renispora</name>
    <dbReference type="NCBI Taxonomy" id="64518"/>
    <lineage>
        <taxon>Eukaryota</taxon>
        <taxon>Fungi</taxon>
        <taxon>Fungi incertae sedis</taxon>
        <taxon>Mucoromycota</taxon>
        <taxon>Mortierellomycotina</taxon>
        <taxon>Mortierellomycetes</taxon>
        <taxon>Mortierellales</taxon>
        <taxon>Mortierellaceae</taxon>
        <taxon>Mortierella</taxon>
    </lineage>
</organism>
<evidence type="ECO:0000313" key="1">
    <source>
        <dbReference type="EMBL" id="KAF9964371.1"/>
    </source>
</evidence>
<dbReference type="OrthoDB" id="2439206at2759"/>
<protein>
    <submittedName>
        <fullName evidence="1">Uncharacterized protein</fullName>
    </submittedName>
</protein>
<feature type="non-terminal residue" evidence="1">
    <location>
        <position position="288"/>
    </location>
</feature>
<dbReference type="EMBL" id="JAAAHY010000373">
    <property type="protein sequence ID" value="KAF9964371.1"/>
    <property type="molecule type" value="Genomic_DNA"/>
</dbReference>
<evidence type="ECO:0000313" key="2">
    <source>
        <dbReference type="Proteomes" id="UP000738359"/>
    </source>
</evidence>
<comment type="caution">
    <text evidence="1">The sequence shown here is derived from an EMBL/GenBank/DDBJ whole genome shotgun (WGS) entry which is preliminary data.</text>
</comment>
<reference evidence="1" key="1">
    <citation type="journal article" date="2020" name="Fungal Divers.">
        <title>Resolving the Mortierellaceae phylogeny through synthesis of multi-gene phylogenetics and phylogenomics.</title>
        <authorList>
            <person name="Vandepol N."/>
            <person name="Liber J."/>
            <person name="Desiro A."/>
            <person name="Na H."/>
            <person name="Kennedy M."/>
            <person name="Barry K."/>
            <person name="Grigoriev I.V."/>
            <person name="Miller A.N."/>
            <person name="O'Donnell K."/>
            <person name="Stajich J.E."/>
            <person name="Bonito G."/>
        </authorList>
    </citation>
    <scope>NUCLEOTIDE SEQUENCE</scope>
    <source>
        <strain evidence="1">CK1249</strain>
    </source>
</reference>
<name>A0A9P6J7U0_MORAP</name>
<keyword evidence="2" id="KW-1185">Reference proteome</keyword>
<dbReference type="Proteomes" id="UP000738359">
    <property type="component" value="Unassembled WGS sequence"/>
</dbReference>
<sequence>MLDKSPDRHSPVDMALVKKLSTTPPHLPPQPTLFQEQSVAPSEGALSNSVLPDSSNLVHRALVSMLGDMIIPVHPGTTKVDFARVRRTLFPGAPEFDLNGLLATNLPREQMALSLLRLFTDFMETFREFYYQNLSSVLFDRLAWSYMYDALKSNRTLAAQYDQAIRHYQHDQRDWNHIARCLEKILKLRFFRFELMKQLIAVKPEPQEDSVAYADRLQQLVRLSRADRDGTDRFTVSVIAESLPDGGYERVKAHFGSEDSIRTVNDIIQFIRKTPGTLSGRTTDRAEW</sequence>
<dbReference type="AlphaFoldDB" id="A0A9P6J7U0"/>
<accession>A0A9P6J7U0</accession>
<proteinExistence type="predicted"/>